<dbReference type="PANTHER" id="PTHR35894">
    <property type="entry name" value="GENERAL SECRETION PATHWAY PROTEIN A-RELATED"/>
    <property type="match status" value="1"/>
</dbReference>
<reference evidence="3 4" key="2">
    <citation type="journal article" date="2010" name="Stand. Genomic Sci.">
        <title>Complete genome sequence of Chitinophaga pinensis type strain (UQM 2034).</title>
        <authorList>
            <person name="Glavina Del Rio T."/>
            <person name="Abt B."/>
            <person name="Spring S."/>
            <person name="Lapidus A."/>
            <person name="Nolan M."/>
            <person name="Tice H."/>
            <person name="Copeland A."/>
            <person name="Cheng J.F."/>
            <person name="Chen F."/>
            <person name="Bruce D."/>
            <person name="Goodwin L."/>
            <person name="Pitluck S."/>
            <person name="Ivanova N."/>
            <person name="Mavromatis K."/>
            <person name="Mikhailova N."/>
            <person name="Pati A."/>
            <person name="Chen A."/>
            <person name="Palaniappan K."/>
            <person name="Land M."/>
            <person name="Hauser L."/>
            <person name="Chang Y.J."/>
            <person name="Jeffries C.D."/>
            <person name="Chain P."/>
            <person name="Saunders E."/>
            <person name="Detter J.C."/>
            <person name="Brettin T."/>
            <person name="Rohde M."/>
            <person name="Goker M."/>
            <person name="Bristow J."/>
            <person name="Eisen J.A."/>
            <person name="Markowitz V."/>
            <person name="Hugenholtz P."/>
            <person name="Kyrpides N.C."/>
            <person name="Klenk H.P."/>
            <person name="Lucas S."/>
        </authorList>
    </citation>
    <scope>NUCLEOTIDE SEQUENCE [LARGE SCALE GENOMIC DNA]</scope>
    <source>
        <strain evidence="4">ATCC 43595 / DSM 2588 / LMG 13176 / NBRC 15968 / NCIMB 11800 / UQM 2034</strain>
    </source>
</reference>
<dbReference type="SUPFAM" id="SSF69322">
    <property type="entry name" value="Tricorn protease domain 2"/>
    <property type="match status" value="1"/>
</dbReference>
<dbReference type="KEGG" id="cpi:Cpin_5262"/>
<evidence type="ECO:0000313" key="3">
    <source>
        <dbReference type="EMBL" id="ACU62693.1"/>
    </source>
</evidence>
<dbReference type="SUPFAM" id="SSF52540">
    <property type="entry name" value="P-loop containing nucleoside triphosphate hydrolases"/>
    <property type="match status" value="2"/>
</dbReference>
<name>A0A979G8N9_CHIPD</name>
<organism evidence="3 4">
    <name type="scientific">Chitinophaga pinensis (strain ATCC 43595 / DSM 2588 / LMG 13176 / NBRC 15968 / NCIMB 11800 / UQM 2034)</name>
    <dbReference type="NCBI Taxonomy" id="485918"/>
    <lineage>
        <taxon>Bacteria</taxon>
        <taxon>Pseudomonadati</taxon>
        <taxon>Bacteroidota</taxon>
        <taxon>Chitinophagia</taxon>
        <taxon>Chitinophagales</taxon>
        <taxon>Chitinophagaceae</taxon>
        <taxon>Chitinophaga</taxon>
    </lineage>
</organism>
<feature type="domain" description="Novel STAND NTPase 1" evidence="2">
    <location>
        <begin position="7"/>
        <end position="354"/>
    </location>
</feature>
<feature type="domain" description="Novel STAND NTPase 1" evidence="2">
    <location>
        <begin position="378"/>
        <end position="740"/>
    </location>
</feature>
<dbReference type="InterPro" id="IPR052026">
    <property type="entry name" value="ExeA_AAA_ATPase_DNA-bind"/>
</dbReference>
<dbReference type="EMBL" id="CP001699">
    <property type="protein sequence ID" value="ACU62693.1"/>
    <property type="molecule type" value="Genomic_DNA"/>
</dbReference>
<dbReference type="Gene3D" id="3.40.50.300">
    <property type="entry name" value="P-loop containing nucleotide triphosphate hydrolases"/>
    <property type="match status" value="2"/>
</dbReference>
<evidence type="ECO:0000259" key="2">
    <source>
        <dbReference type="Pfam" id="PF20703"/>
    </source>
</evidence>
<reference evidence="4" key="1">
    <citation type="submission" date="2009-08" db="EMBL/GenBank/DDBJ databases">
        <title>The complete genome of Chitinophaga pinensis DSM 2588.</title>
        <authorList>
            <consortium name="US DOE Joint Genome Institute (JGI-PGF)"/>
            <person name="Lucas S."/>
            <person name="Copeland A."/>
            <person name="Lapidus A."/>
            <person name="Glavina del Rio T."/>
            <person name="Dalin E."/>
            <person name="Tice H."/>
            <person name="Bruce D."/>
            <person name="Goodwin L."/>
            <person name="Pitluck S."/>
            <person name="Kyrpides N."/>
            <person name="Mavromatis K."/>
            <person name="Ivanova N."/>
            <person name="Mikhailova N."/>
            <person name="Sims D."/>
            <person name="Meinche L."/>
            <person name="Brettin T."/>
            <person name="Detter J.C."/>
            <person name="Han C."/>
            <person name="Larimer F."/>
            <person name="Land M."/>
            <person name="Hauser L."/>
            <person name="Markowitz V."/>
            <person name="Cheng J.-F."/>
            <person name="Hugenholtz P."/>
            <person name="Woyke T."/>
            <person name="Wu D."/>
            <person name="Spring S."/>
            <person name="Klenk H.-P."/>
            <person name="Eisen J.A."/>
        </authorList>
    </citation>
    <scope>NUCLEOTIDE SEQUENCE [LARGE SCALE GENOMIC DNA]</scope>
    <source>
        <strain evidence="4">ATCC 43595 / DSM 2588 / LMG 13176 / NBRC 15968 / NCIMB 11800 / UQM 2034</strain>
    </source>
</reference>
<sequence>MKLMENPFKLLESYTKEDKDIWGGRSAEIEHLYNLSFAANLILVYGMSGVGKTSLIQCGLANKFRRTDWHAVWITRKEDLNKSLTGTLSQEAGDSPSAPPSPVPEIIRRVYLKHFKPIFLVFDQLEELFIFGSNGEIQAFIGTIKEILSSDIQCKIILVVREEYHGHLKILQDAGLPVFKASVKIEPMSIPEATEAVSKLLDKYNIQTPDADHRSCAAKIATDCSIDSRVDLANLQVYLFWAWEKAAEKAPPDADIAFTHNILREIGDGRNVLTRYLNAVVERVSKGKTGGVWFLLQHFVSRSQTKQPLRLAELQDIDQQTARMWLNELSKSKLVKCGRETDNEVYNLTHDSLVPLIILKKTAASRGRNIHPSVKGNPFKGLPAYEEKDATIFFGRSLILRELLTFFEDKRLLVIVGPSGSGKSSIIKAGIIPALKTEGYTVIHGEPGTHPMVFGREIQRRLTDLNGGRSLIYIDQFEELSTQASTQESEEFIRLLNDVQNNADPALRQLKIILSVRADYEYEFERALGGWREAKKTIPDLMESAVREIITEPAYLAGLEYKPTYLVDNIVRDVMQSNGTLPLLSYALEQMYIEYEKSGVNDGFLTEDHYNAIGGVVDGLRLRASKLYSYSDPETQHTIKNVMLRMLSLSINEKASKRILAEDLVYESPVENERVQKVLNELVNSRLIVSGPDENGQIYYEPAHDSLIRSWNLIGDWIKQYGKDLLYLQQDLSDAVKQFRLNPKKLWHDDPKLNTLLNIMKSPDNWLNRQETNFVKKSLQRRNELEDRKKRREQELVEEKISRQEAVAKLSTEKEKREKELLEEKLSKQEAIAKLNSEKEAVLLEKLKGEKAKTRLQKQRTILLALGLISLLIAASYVYSQWNKSEKSVLQIKELNHRLQSSADDLTKLNQSLNVIAEKARQSAVEANIARQKADSAASKEKKARTIVEKQKKELLIKQNALISSQEEVKRYSLSLQAKADSLRTYSDSLKTQLVIIQNKTREVEHAKLTAAYLTKSRSLMHSDPAMAYQLALESLKYDSGNQKIKNYIHDTLNNRNTFYESFIVDNVSSAFFADNGKTVLAIQGDNKFRLLDLSNHKDTSIVINGKILSAQFSPVDNSALIATRNNIFSYNANGGLRATSERMENVVKAMYTARGRIIVVTPAEVQIRKNVNATTAVVIPSGNNGDDTEVSSNDSLLYIRKNDVIEAYDLTNGRLIRTYQEPNSFLAKGGNGFIAVSGKRLLLARSAGNKVLTERYFVPLEKDYSRVSIVSIADNLRTLLFMAEPAEQQQMQQQQQVQQQQISKNFIRPQLTNPPILYAFSLPKSSRKLPGNIPYARRVVLSENGNYIITGESGSLSIYDNNGYRVENFGGYANYTIWAFNPVNTDMIMSMNGVKLKLWLKGTPDALSAQRKLRTFSSAELEKALEDIAIR</sequence>
<keyword evidence="1" id="KW-0175">Coiled coil</keyword>
<proteinExistence type="predicted"/>
<evidence type="ECO:0000313" key="4">
    <source>
        <dbReference type="Proteomes" id="UP000002215"/>
    </source>
</evidence>
<dbReference type="InterPro" id="IPR027417">
    <property type="entry name" value="P-loop_NTPase"/>
</dbReference>
<gene>
    <name evidence="3" type="ordered locus">Cpin_5262</name>
</gene>
<accession>A0A979G8N9</accession>
<dbReference type="Proteomes" id="UP000002215">
    <property type="component" value="Chromosome"/>
</dbReference>
<dbReference type="PANTHER" id="PTHR35894:SF5">
    <property type="entry name" value="MU-LIKE PROPHAGE FLUMU DNA TRANSPOSITION PROTEIN B"/>
    <property type="match status" value="1"/>
</dbReference>
<feature type="coiled-coil region" evidence="1">
    <location>
        <begin position="775"/>
        <end position="838"/>
    </location>
</feature>
<dbReference type="Pfam" id="PF20703">
    <property type="entry name" value="nSTAND1"/>
    <property type="match status" value="2"/>
</dbReference>
<evidence type="ECO:0000256" key="1">
    <source>
        <dbReference type="SAM" id="Coils"/>
    </source>
</evidence>
<protein>
    <recommendedName>
        <fullName evidence="2">Novel STAND NTPase 1 domain-containing protein</fullName>
    </recommendedName>
</protein>
<dbReference type="InterPro" id="IPR049052">
    <property type="entry name" value="nSTAND1"/>
</dbReference>